<reference evidence="3 4" key="1">
    <citation type="submission" date="2020-03" db="EMBL/GenBank/DDBJ databases">
        <title>Two novel Motilibacter sp.</title>
        <authorList>
            <person name="Liu S."/>
        </authorList>
    </citation>
    <scope>NUCLEOTIDE SEQUENCE [LARGE SCALE GENOMIC DNA]</scope>
    <source>
        <strain evidence="3 4">E257</strain>
    </source>
</reference>
<dbReference type="EMBL" id="JAANNP010000208">
    <property type="protein sequence ID" value="NHC16551.1"/>
    <property type="molecule type" value="Genomic_DNA"/>
</dbReference>
<feature type="transmembrane region" description="Helical" evidence="2">
    <location>
        <begin position="6"/>
        <end position="22"/>
    </location>
</feature>
<protein>
    <submittedName>
        <fullName evidence="3">Uncharacterized protein</fullName>
    </submittedName>
</protein>
<feature type="non-terminal residue" evidence="3">
    <location>
        <position position="127"/>
    </location>
</feature>
<evidence type="ECO:0000313" key="4">
    <source>
        <dbReference type="Proteomes" id="UP000800981"/>
    </source>
</evidence>
<evidence type="ECO:0000313" key="3">
    <source>
        <dbReference type="EMBL" id="NHC16551.1"/>
    </source>
</evidence>
<evidence type="ECO:0000256" key="2">
    <source>
        <dbReference type="SAM" id="Phobius"/>
    </source>
</evidence>
<proteinExistence type="predicted"/>
<keyword evidence="2" id="KW-0472">Membrane</keyword>
<accession>A0ABX0H2I3</accession>
<comment type="caution">
    <text evidence="3">The sequence shown here is derived from an EMBL/GenBank/DDBJ whole genome shotgun (WGS) entry which is preliminary data.</text>
</comment>
<dbReference type="Proteomes" id="UP000800981">
    <property type="component" value="Unassembled WGS sequence"/>
</dbReference>
<feature type="compositionally biased region" description="Low complexity" evidence="1">
    <location>
        <begin position="83"/>
        <end position="95"/>
    </location>
</feature>
<sequence length="127" mass="13865">MTGLIFGTIVAAWVVVLVPMWLRRHDERNESRSVERFSSAMRVLSRRGPSQSPGHRYVVLPAREQVAEVHVSGAPGPRRFSFGPVSVRRPGARPARPAPARPAAQEGRPAPQPARPAPVQARPAAQQ</sequence>
<feature type="region of interest" description="Disordered" evidence="1">
    <location>
        <begin position="70"/>
        <end position="127"/>
    </location>
</feature>
<gene>
    <name evidence="3" type="ORF">G9H71_22455</name>
</gene>
<name>A0ABX0H2I3_9ACTN</name>
<keyword evidence="2" id="KW-1133">Transmembrane helix</keyword>
<feature type="compositionally biased region" description="Low complexity" evidence="1">
    <location>
        <begin position="117"/>
        <end position="127"/>
    </location>
</feature>
<keyword evidence="2" id="KW-0812">Transmembrane</keyword>
<evidence type="ECO:0000256" key="1">
    <source>
        <dbReference type="SAM" id="MobiDB-lite"/>
    </source>
</evidence>
<organism evidence="3 4">
    <name type="scientific">Motilibacter deserti</name>
    <dbReference type="NCBI Taxonomy" id="2714956"/>
    <lineage>
        <taxon>Bacteria</taxon>
        <taxon>Bacillati</taxon>
        <taxon>Actinomycetota</taxon>
        <taxon>Actinomycetes</taxon>
        <taxon>Motilibacterales</taxon>
        <taxon>Motilibacteraceae</taxon>
        <taxon>Motilibacter</taxon>
    </lineage>
</organism>
<keyword evidence="4" id="KW-1185">Reference proteome</keyword>